<dbReference type="PANTHER" id="PTHR43476">
    <property type="entry name" value="3-(3-HYDROXY-PHENYL)PROPIONATE/3-HYDROXYCINNAMIC ACID HYDROXYLASE"/>
    <property type="match status" value="1"/>
</dbReference>
<dbReference type="GO" id="GO:0008688">
    <property type="term" value="F:3-(3-hydroxyphenyl)propionate hydroxylase activity"/>
    <property type="evidence" value="ECO:0007669"/>
    <property type="project" value="TreeGrafter"/>
</dbReference>
<dbReference type="HOGENOM" id="CLU_026314_0_0_1"/>
<keyword evidence="1" id="KW-0285">Flavoprotein</keyword>
<dbReference type="InterPro" id="IPR036188">
    <property type="entry name" value="FAD/NAD-bd_sf"/>
</dbReference>
<dbReference type="STRING" id="5601.A0A0D2D0M1"/>
<dbReference type="PRINTS" id="PR00420">
    <property type="entry name" value="RNGMNOXGNASE"/>
</dbReference>
<evidence type="ECO:0000259" key="4">
    <source>
        <dbReference type="Pfam" id="PF01494"/>
    </source>
</evidence>
<dbReference type="InterPro" id="IPR050631">
    <property type="entry name" value="PheA/TfdB_FAD_monoxygenase"/>
</dbReference>
<reference evidence="5 6" key="1">
    <citation type="submission" date="2015-01" db="EMBL/GenBank/DDBJ databases">
        <title>The Genome Sequence of Capronia semiimmersa CBS27337.</title>
        <authorList>
            <consortium name="The Broad Institute Genomics Platform"/>
            <person name="Cuomo C."/>
            <person name="de Hoog S."/>
            <person name="Gorbushina A."/>
            <person name="Stielow B."/>
            <person name="Teixiera M."/>
            <person name="Abouelleil A."/>
            <person name="Chapman S.B."/>
            <person name="Priest M."/>
            <person name="Young S.K."/>
            <person name="Wortman J."/>
            <person name="Nusbaum C."/>
            <person name="Birren B."/>
        </authorList>
    </citation>
    <scope>NUCLEOTIDE SEQUENCE [LARGE SCALE GENOMIC DNA]</scope>
    <source>
        <strain evidence="5 6">CBS 27337</strain>
    </source>
</reference>
<name>A0A0D2D0M1_9EURO</name>
<protein>
    <recommendedName>
        <fullName evidence="4">FAD-binding domain-containing protein</fullName>
    </recommendedName>
</protein>
<dbReference type="AlphaFoldDB" id="A0A0D2D0M1"/>
<keyword evidence="6" id="KW-1185">Reference proteome</keyword>
<dbReference type="InterPro" id="IPR002938">
    <property type="entry name" value="FAD-bd"/>
</dbReference>
<organism evidence="5 6">
    <name type="scientific">Phialophora macrospora</name>
    <dbReference type="NCBI Taxonomy" id="1851006"/>
    <lineage>
        <taxon>Eukaryota</taxon>
        <taxon>Fungi</taxon>
        <taxon>Dikarya</taxon>
        <taxon>Ascomycota</taxon>
        <taxon>Pezizomycotina</taxon>
        <taxon>Eurotiomycetes</taxon>
        <taxon>Chaetothyriomycetidae</taxon>
        <taxon>Chaetothyriales</taxon>
        <taxon>Herpotrichiellaceae</taxon>
        <taxon>Phialophora</taxon>
    </lineage>
</organism>
<feature type="domain" description="FAD-binding" evidence="4">
    <location>
        <begin position="4"/>
        <end position="370"/>
    </location>
</feature>
<evidence type="ECO:0000256" key="3">
    <source>
        <dbReference type="ARBA" id="ARBA00023002"/>
    </source>
</evidence>
<dbReference type="GO" id="GO:0019622">
    <property type="term" value="P:3-(3-hydroxy)phenylpropionate catabolic process"/>
    <property type="evidence" value="ECO:0007669"/>
    <property type="project" value="TreeGrafter"/>
</dbReference>
<dbReference type="SUPFAM" id="SSF51905">
    <property type="entry name" value="FAD/NAD(P)-binding domain"/>
    <property type="match status" value="1"/>
</dbReference>
<evidence type="ECO:0000256" key="2">
    <source>
        <dbReference type="ARBA" id="ARBA00022827"/>
    </source>
</evidence>
<evidence type="ECO:0000313" key="5">
    <source>
        <dbReference type="EMBL" id="KIW70986.1"/>
    </source>
</evidence>
<accession>A0A0D2D0M1</accession>
<evidence type="ECO:0000256" key="1">
    <source>
        <dbReference type="ARBA" id="ARBA00022630"/>
    </source>
</evidence>
<keyword evidence="3" id="KW-0560">Oxidoreductase</keyword>
<dbReference type="PANTHER" id="PTHR43476:SF3">
    <property type="entry name" value="FAD-BINDING MONOOXYGENASE"/>
    <property type="match status" value="1"/>
</dbReference>
<evidence type="ECO:0000313" key="6">
    <source>
        <dbReference type="Proteomes" id="UP000054266"/>
    </source>
</evidence>
<dbReference type="EMBL" id="KN846957">
    <property type="protein sequence ID" value="KIW70986.1"/>
    <property type="molecule type" value="Genomic_DNA"/>
</dbReference>
<keyword evidence="2" id="KW-0274">FAD</keyword>
<dbReference type="GO" id="GO:0071949">
    <property type="term" value="F:FAD binding"/>
    <property type="evidence" value="ECO:0007669"/>
    <property type="project" value="InterPro"/>
</dbReference>
<dbReference type="Pfam" id="PF01494">
    <property type="entry name" value="FAD_binding_3"/>
    <property type="match status" value="1"/>
</dbReference>
<proteinExistence type="predicted"/>
<sequence length="644" mass="72794">METTDVIICGCGPTGALLSGLLGRSSVNNVVLEKEMEVVTDPRGIALDEDGIRLLQELGLYGKIHTEIAQNIEWTYFTSGKHGLTTRPFLRMNLGTVEGGTGHVGVIAHKQPLMEKHLRLAASSCPGSDLRLGSTIVGIEEDREWVYAKYVDTNGMERRIRGKFFVGADGKTGYTRKHYLEPQGVFLQTLSGYEYQETWVAMNWHMDLPTPETHPDFPLWKLNYTPQQVYDAFFLPDFRFIGNPDRPSVCGTFGPRSERLWRFEFVVDKGEDPQEMSTWEKASEIVLPYLTHPGSKYRLKDPVQYPTDCIHVLRSRPFTFAARSCNRWAVGRVLLCGDAAHVMPPFGGQGIASGFRDASGIAWRLALACRPDFDGSYADLFNGWFLERKQQLDLSLAATVVNGNLTTARNPIKIFLRDWLFWLMQLVPTWRHQLELGPRSKGMGRYKYSSGMAFLPDMAGGRCLPQVYCRSVHPLTKDEPRVVQFTDEVLLNGSRANALVRLLVVVDDMKQVEEAWMELKELDLEKASDGEVRGSTALFLIHDPTFEIQERHSSSDIPLESVYRIATADEFAASDLCKHRPYPTGYDMNRIRKDMKGRKYVLMRPDRFVYAACNTGAELLVACERIPPTLLGSCQRTTRPESKL</sequence>
<dbReference type="Proteomes" id="UP000054266">
    <property type="component" value="Unassembled WGS sequence"/>
</dbReference>
<dbReference type="Gene3D" id="3.50.50.60">
    <property type="entry name" value="FAD/NAD(P)-binding domain"/>
    <property type="match status" value="2"/>
</dbReference>
<gene>
    <name evidence="5" type="ORF">PV04_03212</name>
</gene>